<organism evidence="5 6">
    <name type="scientific">Pseudothermotoga thermarum DSM 5069</name>
    <dbReference type="NCBI Taxonomy" id="688269"/>
    <lineage>
        <taxon>Bacteria</taxon>
        <taxon>Thermotogati</taxon>
        <taxon>Thermotogota</taxon>
        <taxon>Thermotogae</taxon>
        <taxon>Thermotogales</taxon>
        <taxon>Thermotogaceae</taxon>
        <taxon>Pseudothermotoga</taxon>
    </lineage>
</organism>
<keyword evidence="2" id="KW-0547">Nucleotide-binding</keyword>
<evidence type="ECO:0000259" key="4">
    <source>
        <dbReference type="PROSITE" id="PS50893"/>
    </source>
</evidence>
<dbReference type="InterPro" id="IPR027417">
    <property type="entry name" value="P-loop_NTPase"/>
</dbReference>
<dbReference type="PROSITE" id="PS00211">
    <property type="entry name" value="ABC_TRANSPORTER_1"/>
    <property type="match status" value="1"/>
</dbReference>
<dbReference type="SUPFAM" id="SSF52540">
    <property type="entry name" value="P-loop containing nucleoside triphosphate hydrolases"/>
    <property type="match status" value="1"/>
</dbReference>
<dbReference type="GO" id="GO:0016887">
    <property type="term" value="F:ATP hydrolysis activity"/>
    <property type="evidence" value="ECO:0007669"/>
    <property type="project" value="InterPro"/>
</dbReference>
<dbReference type="EMBL" id="CP002351">
    <property type="protein sequence ID" value="AEH51684.1"/>
    <property type="molecule type" value="Genomic_DNA"/>
</dbReference>
<accession>F7YVM3</accession>
<dbReference type="Gene3D" id="3.40.50.300">
    <property type="entry name" value="P-loop containing nucleotide triphosphate hydrolases"/>
    <property type="match status" value="1"/>
</dbReference>
<evidence type="ECO:0000313" key="6">
    <source>
        <dbReference type="Proteomes" id="UP000006804"/>
    </source>
</evidence>
<dbReference type="HOGENOM" id="CLU_000604_1_22_0"/>
<dbReference type="eggNOG" id="COG1116">
    <property type="taxonomic scope" value="Bacteria"/>
</dbReference>
<dbReference type="Pfam" id="PF00005">
    <property type="entry name" value="ABC_tran"/>
    <property type="match status" value="1"/>
</dbReference>
<proteinExistence type="predicted"/>
<name>F7YVM3_9THEM</name>
<dbReference type="STRING" id="688269.Theth_1634"/>
<protein>
    <submittedName>
        <fullName evidence="5">ABC transporter related protein</fullName>
    </submittedName>
</protein>
<dbReference type="PATRIC" id="fig|688269.3.peg.1684"/>
<dbReference type="PANTHER" id="PTHR42788:SF2">
    <property type="entry name" value="ABC TRANSPORTER ATP-BINDING PROTEIN"/>
    <property type="match status" value="1"/>
</dbReference>
<evidence type="ECO:0000256" key="1">
    <source>
        <dbReference type="ARBA" id="ARBA00022448"/>
    </source>
</evidence>
<keyword evidence="3" id="KW-0067">ATP-binding</keyword>
<dbReference type="PROSITE" id="PS50893">
    <property type="entry name" value="ABC_TRANSPORTER_2"/>
    <property type="match status" value="1"/>
</dbReference>
<dbReference type="CDD" id="cd03293">
    <property type="entry name" value="ABC_NrtD_SsuB_transporters"/>
    <property type="match status" value="1"/>
</dbReference>
<dbReference type="AlphaFoldDB" id="F7YVM3"/>
<keyword evidence="1" id="KW-0813">Transport</keyword>
<dbReference type="KEGG" id="tta:Theth_1634"/>
<sequence>MKVEHLSVSYDGFLAVERVDLEVEKGEIVAIVGPSGCGKTSFLKAILGLVPYTGKIQVEEKDIGYMPQTDSLFDWLNCLDNVALPLFLKGIPKKEARKIAMEYLEKVGLKEWAFKNVYQLSGGMRQRLSLARALVSGSKLLLADEPFISLDAQNRRKLQIYFSQFLEKEKITTIFVTHSVEEAVFLADRVVLFSNRPAKIVQIFHVQLPKPRDVDILSNPAYQKLVGMIYEKVFQQG</sequence>
<dbReference type="PANTHER" id="PTHR42788">
    <property type="entry name" value="TAURINE IMPORT ATP-BINDING PROTEIN-RELATED"/>
    <property type="match status" value="1"/>
</dbReference>
<dbReference type="InterPro" id="IPR003439">
    <property type="entry name" value="ABC_transporter-like_ATP-bd"/>
</dbReference>
<feature type="domain" description="ABC transporter" evidence="4">
    <location>
        <begin position="1"/>
        <end position="220"/>
    </location>
</feature>
<evidence type="ECO:0000313" key="5">
    <source>
        <dbReference type="EMBL" id="AEH51684.1"/>
    </source>
</evidence>
<reference evidence="5 6" key="1">
    <citation type="submission" date="2010-11" db="EMBL/GenBank/DDBJ databases">
        <title>The complete genome of Thermotoga thermarum DSM 5069.</title>
        <authorList>
            <consortium name="US DOE Joint Genome Institute (JGI-PGF)"/>
            <person name="Lucas S."/>
            <person name="Copeland A."/>
            <person name="Lapidus A."/>
            <person name="Bruce D."/>
            <person name="Goodwin L."/>
            <person name="Pitluck S."/>
            <person name="Kyrpides N."/>
            <person name="Mavromatis K."/>
            <person name="Ivanova N."/>
            <person name="Zeytun A."/>
            <person name="Brettin T."/>
            <person name="Detter J.C."/>
            <person name="Tapia R."/>
            <person name="Han C."/>
            <person name="Land M."/>
            <person name="Hauser L."/>
            <person name="Markowitz V."/>
            <person name="Cheng J.-F."/>
            <person name="Hugenholtz P."/>
            <person name="Woyke T."/>
            <person name="Wu D."/>
            <person name="Spring S."/>
            <person name="Schroeder M."/>
            <person name="Brambilla E."/>
            <person name="Klenk H.-P."/>
            <person name="Eisen J.A."/>
        </authorList>
    </citation>
    <scope>NUCLEOTIDE SEQUENCE [LARGE SCALE GENOMIC DNA]</scope>
    <source>
        <strain evidence="5 6">DSM 5069</strain>
    </source>
</reference>
<gene>
    <name evidence="5" type="ORF">Theth_1634</name>
</gene>
<dbReference type="GO" id="GO:0005524">
    <property type="term" value="F:ATP binding"/>
    <property type="evidence" value="ECO:0007669"/>
    <property type="project" value="UniProtKB-KW"/>
</dbReference>
<dbReference type="InterPro" id="IPR050166">
    <property type="entry name" value="ABC_transporter_ATP-bind"/>
</dbReference>
<keyword evidence="6" id="KW-1185">Reference proteome</keyword>
<evidence type="ECO:0000256" key="2">
    <source>
        <dbReference type="ARBA" id="ARBA00022741"/>
    </source>
</evidence>
<dbReference type="InterPro" id="IPR003593">
    <property type="entry name" value="AAA+_ATPase"/>
</dbReference>
<dbReference type="SMART" id="SM00382">
    <property type="entry name" value="AAA"/>
    <property type="match status" value="1"/>
</dbReference>
<dbReference type="InterPro" id="IPR017871">
    <property type="entry name" value="ABC_transporter-like_CS"/>
</dbReference>
<evidence type="ECO:0000256" key="3">
    <source>
        <dbReference type="ARBA" id="ARBA00022840"/>
    </source>
</evidence>
<dbReference type="Proteomes" id="UP000006804">
    <property type="component" value="Chromosome"/>
</dbReference>